<name>A0A9X1FTK2_9RHOB</name>
<keyword evidence="3" id="KW-0560">Oxidoreductase</keyword>
<organism evidence="7 8">
    <name type="scientific">Roseobacter insulae</name>
    <dbReference type="NCBI Taxonomy" id="2859783"/>
    <lineage>
        <taxon>Bacteria</taxon>
        <taxon>Pseudomonadati</taxon>
        <taxon>Pseudomonadota</taxon>
        <taxon>Alphaproteobacteria</taxon>
        <taxon>Rhodobacterales</taxon>
        <taxon>Roseobacteraceae</taxon>
        <taxon>Roseobacter</taxon>
    </lineage>
</organism>
<dbReference type="Pfam" id="PF00441">
    <property type="entry name" value="Acyl-CoA_dh_1"/>
    <property type="match status" value="1"/>
</dbReference>
<keyword evidence="1" id="KW-0285">Flavoprotein</keyword>
<evidence type="ECO:0000256" key="3">
    <source>
        <dbReference type="ARBA" id="ARBA00023002"/>
    </source>
</evidence>
<dbReference type="CDD" id="cd00567">
    <property type="entry name" value="ACAD"/>
    <property type="match status" value="1"/>
</dbReference>
<dbReference type="InterPro" id="IPR006091">
    <property type="entry name" value="Acyl-CoA_Oxase/DH_mid-dom"/>
</dbReference>
<evidence type="ECO:0000259" key="6">
    <source>
        <dbReference type="Pfam" id="PF02771"/>
    </source>
</evidence>
<proteinExistence type="predicted"/>
<evidence type="ECO:0000313" key="8">
    <source>
        <dbReference type="Proteomes" id="UP001138661"/>
    </source>
</evidence>
<feature type="domain" description="Acyl-CoA oxidase/dehydrogenase middle" evidence="5">
    <location>
        <begin position="121"/>
        <end position="212"/>
    </location>
</feature>
<protein>
    <submittedName>
        <fullName evidence="7">Acyl-CoA dehydrogenase family protein</fullName>
    </submittedName>
</protein>
<dbReference type="AlphaFoldDB" id="A0A9X1FTK2"/>
<dbReference type="InterPro" id="IPR013786">
    <property type="entry name" value="AcylCoA_DH/ox_N"/>
</dbReference>
<evidence type="ECO:0000256" key="1">
    <source>
        <dbReference type="ARBA" id="ARBA00022630"/>
    </source>
</evidence>
<keyword evidence="2" id="KW-0274">FAD</keyword>
<keyword evidence="8" id="KW-1185">Reference proteome</keyword>
<evidence type="ECO:0000259" key="5">
    <source>
        <dbReference type="Pfam" id="PF02770"/>
    </source>
</evidence>
<dbReference type="PANTHER" id="PTHR43884:SF20">
    <property type="entry name" value="ACYL-COA DEHYDROGENASE FADE28"/>
    <property type="match status" value="1"/>
</dbReference>
<evidence type="ECO:0000256" key="2">
    <source>
        <dbReference type="ARBA" id="ARBA00022827"/>
    </source>
</evidence>
<accession>A0A9X1FTK2</accession>
<evidence type="ECO:0000259" key="4">
    <source>
        <dbReference type="Pfam" id="PF00441"/>
    </source>
</evidence>
<feature type="domain" description="Acyl-CoA dehydrogenase/oxidase N-terminal" evidence="6">
    <location>
        <begin position="6"/>
        <end position="109"/>
    </location>
</feature>
<dbReference type="PANTHER" id="PTHR43884">
    <property type="entry name" value="ACYL-COA DEHYDROGENASE"/>
    <property type="match status" value="1"/>
</dbReference>
<feature type="domain" description="Acyl-CoA dehydrogenase/oxidase C-terminal" evidence="4">
    <location>
        <begin position="230"/>
        <end position="355"/>
    </location>
</feature>
<dbReference type="RefSeq" id="WP_219499632.1">
    <property type="nucleotide sequence ID" value="NZ_JAHXDN010000001.1"/>
</dbReference>
<dbReference type="Pfam" id="PF02771">
    <property type="entry name" value="Acyl-CoA_dh_N"/>
    <property type="match status" value="1"/>
</dbReference>
<dbReference type="Proteomes" id="UP001138661">
    <property type="component" value="Unassembled WGS sequence"/>
</dbReference>
<dbReference type="GO" id="GO:0050660">
    <property type="term" value="F:flavin adenine dinucleotide binding"/>
    <property type="evidence" value="ECO:0007669"/>
    <property type="project" value="InterPro"/>
</dbReference>
<dbReference type="GO" id="GO:0003995">
    <property type="term" value="F:acyl-CoA dehydrogenase activity"/>
    <property type="evidence" value="ECO:0007669"/>
    <property type="project" value="TreeGrafter"/>
</dbReference>
<dbReference type="Pfam" id="PF02770">
    <property type="entry name" value="Acyl-CoA_dh_M"/>
    <property type="match status" value="1"/>
</dbReference>
<dbReference type="InterPro" id="IPR009075">
    <property type="entry name" value="AcylCo_DH/oxidase_C"/>
</dbReference>
<sequence>MNFDLTDERQMLQDTLRRFLTDRYTTQVRNDILSIEAGQSVEIWTELAELGVVGALFTEDCGGFGGLGFDLAVVFEELGRAGVVEPFLDNAVLAGGLVAALGDETQRAQLDEVIQGRLQMALAHGEPTTRYDLSRVNTTAVEKEESIVLNGRKAVVVNAEAADVLVISAREAGAVDDEAGISLFLIPRDAQGLTVEGYALLAGGRAAEIVLEDVTIPASARLGVSGEAFAAIEDRIAAANVAICAETLGAMETATRLTQEYLMTRKQFGRPIGSFQALAHRMSDLLIEMEQARSAVINAAGHLESDRVIRERHVSAAKNLIGRAGRLVAEDSIQMHGGIAMTQEYELAHIAKRIVMAEHRFGDCDHHLERFIALSAA</sequence>
<reference evidence="7" key="1">
    <citation type="submission" date="2021-07" db="EMBL/GenBank/DDBJ databases">
        <title>Roseobacter insulae sp. nov., isolated from a tidal flat.</title>
        <authorList>
            <person name="Park S."/>
            <person name="Yoon J.-H."/>
        </authorList>
    </citation>
    <scope>NUCLEOTIDE SEQUENCE</scope>
    <source>
        <strain evidence="7">YSTF-M11</strain>
    </source>
</reference>
<comment type="caution">
    <text evidence="7">The sequence shown here is derived from an EMBL/GenBank/DDBJ whole genome shotgun (WGS) entry which is preliminary data.</text>
</comment>
<evidence type="ECO:0000313" key="7">
    <source>
        <dbReference type="EMBL" id="MBW4707149.1"/>
    </source>
</evidence>
<gene>
    <name evidence="7" type="ORF">KX928_05050</name>
</gene>
<dbReference type="EMBL" id="JAHXDN010000001">
    <property type="protein sequence ID" value="MBW4707149.1"/>
    <property type="molecule type" value="Genomic_DNA"/>
</dbReference>